<evidence type="ECO:0000313" key="15">
    <source>
        <dbReference type="EMBL" id="OGI39819.1"/>
    </source>
</evidence>
<comment type="catalytic activity">
    <reaction evidence="12 13">
        <text>GMP + ATP = GDP + ADP</text>
        <dbReference type="Rhea" id="RHEA:20780"/>
        <dbReference type="ChEBI" id="CHEBI:30616"/>
        <dbReference type="ChEBI" id="CHEBI:58115"/>
        <dbReference type="ChEBI" id="CHEBI:58189"/>
        <dbReference type="ChEBI" id="CHEBI:456216"/>
        <dbReference type="EC" id="2.7.4.8"/>
    </reaction>
</comment>
<dbReference type="PROSITE" id="PS50052">
    <property type="entry name" value="GUANYLATE_KINASE_2"/>
    <property type="match status" value="1"/>
</dbReference>
<dbReference type="InterPro" id="IPR017665">
    <property type="entry name" value="Guanylate_kinase"/>
</dbReference>
<comment type="subcellular location">
    <subcellularLocation>
        <location evidence="2 13">Cytoplasm</location>
    </subcellularLocation>
</comment>
<dbReference type="EMBL" id="MFSR01000036">
    <property type="protein sequence ID" value="OGI39819.1"/>
    <property type="molecule type" value="Genomic_DNA"/>
</dbReference>
<dbReference type="GO" id="GO:0005524">
    <property type="term" value="F:ATP binding"/>
    <property type="evidence" value="ECO:0007669"/>
    <property type="project" value="UniProtKB-UniRule"/>
</dbReference>
<sequence length="206" mass="22767">MTGKLLILSAPSGAGKSSLAKALTDSLPDTVVSVSHTTRAPRPGEQDGVHYHFIDRADFERMAAAGEFIEHARVFDNFYGTARAAVERELQAGRNVLLDIDWQGARRIKQQMPQAVSVFILPPSRATLEQRLRARGQDAEAVIARRMRDAVAEMRRCAEFDNVVVNDDFQTALADLTAIVRGRPAAARRVALDMDELLREPVEKTS</sequence>
<evidence type="ECO:0000256" key="7">
    <source>
        <dbReference type="ARBA" id="ARBA00022679"/>
    </source>
</evidence>
<evidence type="ECO:0000256" key="3">
    <source>
        <dbReference type="ARBA" id="ARBA00005790"/>
    </source>
</evidence>
<comment type="similarity">
    <text evidence="3 13">Belongs to the guanylate kinase family.</text>
</comment>
<evidence type="ECO:0000256" key="1">
    <source>
        <dbReference type="ARBA" id="ARBA00003531"/>
    </source>
</evidence>
<comment type="function">
    <text evidence="1 13">Essential for recycling GMP and indirectly, cGMP.</text>
</comment>
<name>A0A1F6T478_9PROT</name>
<dbReference type="PANTHER" id="PTHR23117">
    <property type="entry name" value="GUANYLATE KINASE-RELATED"/>
    <property type="match status" value="1"/>
</dbReference>
<dbReference type="GO" id="GO:0004385">
    <property type="term" value="F:GMP kinase activity"/>
    <property type="evidence" value="ECO:0007669"/>
    <property type="project" value="UniProtKB-UniRule"/>
</dbReference>
<dbReference type="Proteomes" id="UP000179334">
    <property type="component" value="Unassembled WGS sequence"/>
</dbReference>
<keyword evidence="7 13" id="KW-0808">Transferase</keyword>
<dbReference type="PANTHER" id="PTHR23117:SF13">
    <property type="entry name" value="GUANYLATE KINASE"/>
    <property type="match status" value="1"/>
</dbReference>
<protein>
    <recommendedName>
        <fullName evidence="5 13">Guanylate kinase</fullName>
        <ecNumber evidence="4 13">2.7.4.8</ecNumber>
    </recommendedName>
    <alternativeName>
        <fullName evidence="11 13">GMP kinase</fullName>
    </alternativeName>
</protein>
<dbReference type="EC" id="2.7.4.8" evidence="4 13"/>
<comment type="caution">
    <text evidence="15">The sequence shown here is derived from an EMBL/GenBank/DDBJ whole genome shotgun (WGS) entry which is preliminary data.</text>
</comment>
<evidence type="ECO:0000256" key="9">
    <source>
        <dbReference type="ARBA" id="ARBA00022777"/>
    </source>
</evidence>
<evidence type="ECO:0000256" key="12">
    <source>
        <dbReference type="ARBA" id="ARBA00048594"/>
    </source>
</evidence>
<dbReference type="Gene3D" id="3.30.63.10">
    <property type="entry name" value="Guanylate Kinase phosphate binding domain"/>
    <property type="match status" value="1"/>
</dbReference>
<dbReference type="FunFam" id="3.30.63.10:FF:000005">
    <property type="entry name" value="Guanylate kinase"/>
    <property type="match status" value="1"/>
</dbReference>
<evidence type="ECO:0000256" key="11">
    <source>
        <dbReference type="ARBA" id="ARBA00030128"/>
    </source>
</evidence>
<feature type="binding site" evidence="13">
    <location>
        <begin position="10"/>
        <end position="17"/>
    </location>
    <ligand>
        <name>ATP</name>
        <dbReference type="ChEBI" id="CHEBI:30616"/>
    </ligand>
</feature>
<evidence type="ECO:0000256" key="8">
    <source>
        <dbReference type="ARBA" id="ARBA00022741"/>
    </source>
</evidence>
<dbReference type="AlphaFoldDB" id="A0A1F6T478"/>
<dbReference type="GO" id="GO:0005829">
    <property type="term" value="C:cytosol"/>
    <property type="evidence" value="ECO:0007669"/>
    <property type="project" value="TreeGrafter"/>
</dbReference>
<evidence type="ECO:0000259" key="14">
    <source>
        <dbReference type="PROSITE" id="PS50052"/>
    </source>
</evidence>
<dbReference type="Pfam" id="PF00625">
    <property type="entry name" value="Guanylate_kin"/>
    <property type="match status" value="1"/>
</dbReference>
<evidence type="ECO:0000256" key="10">
    <source>
        <dbReference type="ARBA" id="ARBA00022840"/>
    </source>
</evidence>
<dbReference type="SMART" id="SM00072">
    <property type="entry name" value="GuKc"/>
    <property type="match status" value="1"/>
</dbReference>
<dbReference type="HAMAP" id="MF_00328">
    <property type="entry name" value="Guanylate_kinase"/>
    <property type="match status" value="1"/>
</dbReference>
<evidence type="ECO:0000256" key="6">
    <source>
        <dbReference type="ARBA" id="ARBA00022490"/>
    </source>
</evidence>
<keyword evidence="8 13" id="KW-0547">Nucleotide-binding</keyword>
<evidence type="ECO:0000256" key="4">
    <source>
        <dbReference type="ARBA" id="ARBA00012961"/>
    </source>
</evidence>
<dbReference type="PROSITE" id="PS00856">
    <property type="entry name" value="GUANYLATE_KINASE_1"/>
    <property type="match status" value="1"/>
</dbReference>
<feature type="domain" description="Guanylate kinase-like" evidence="14">
    <location>
        <begin position="3"/>
        <end position="181"/>
    </location>
</feature>
<evidence type="ECO:0000256" key="5">
    <source>
        <dbReference type="ARBA" id="ARBA00016296"/>
    </source>
</evidence>
<reference evidence="15 16" key="1">
    <citation type="journal article" date="2016" name="Nat. Commun.">
        <title>Thousands of microbial genomes shed light on interconnected biogeochemical processes in an aquifer system.</title>
        <authorList>
            <person name="Anantharaman K."/>
            <person name="Brown C.T."/>
            <person name="Hug L.A."/>
            <person name="Sharon I."/>
            <person name="Castelle C.J."/>
            <person name="Probst A.J."/>
            <person name="Thomas B.C."/>
            <person name="Singh A."/>
            <person name="Wilkins M.J."/>
            <person name="Karaoz U."/>
            <person name="Brodie E.L."/>
            <person name="Williams K.H."/>
            <person name="Hubbard S.S."/>
            <person name="Banfield J.F."/>
        </authorList>
    </citation>
    <scope>NUCLEOTIDE SEQUENCE [LARGE SCALE GENOMIC DNA]</scope>
</reference>
<evidence type="ECO:0000256" key="13">
    <source>
        <dbReference type="HAMAP-Rule" id="MF_00328"/>
    </source>
</evidence>
<dbReference type="InterPro" id="IPR008144">
    <property type="entry name" value="Guanylate_kin-like_dom"/>
</dbReference>
<proteinExistence type="inferred from homology"/>
<dbReference type="InterPro" id="IPR008145">
    <property type="entry name" value="GK/Ca_channel_bsu"/>
</dbReference>
<evidence type="ECO:0000313" key="16">
    <source>
        <dbReference type="Proteomes" id="UP000179334"/>
    </source>
</evidence>
<dbReference type="InterPro" id="IPR027417">
    <property type="entry name" value="P-loop_NTPase"/>
</dbReference>
<dbReference type="FunFam" id="3.40.50.300:FF:000084">
    <property type="entry name" value="Guanylate kinase"/>
    <property type="match status" value="1"/>
</dbReference>
<dbReference type="Gene3D" id="3.40.50.300">
    <property type="entry name" value="P-loop containing nucleotide triphosphate hydrolases"/>
    <property type="match status" value="1"/>
</dbReference>
<dbReference type="NCBIfam" id="TIGR03263">
    <property type="entry name" value="guanyl_kin"/>
    <property type="match status" value="1"/>
</dbReference>
<organism evidence="15 16">
    <name type="scientific">Candidatus Muproteobacteria bacterium RBG_16_64_10</name>
    <dbReference type="NCBI Taxonomy" id="1817757"/>
    <lineage>
        <taxon>Bacteria</taxon>
        <taxon>Pseudomonadati</taxon>
        <taxon>Pseudomonadota</taxon>
        <taxon>Candidatus Muproteobacteria</taxon>
    </lineage>
</organism>
<evidence type="ECO:0000256" key="2">
    <source>
        <dbReference type="ARBA" id="ARBA00004496"/>
    </source>
</evidence>
<dbReference type="CDD" id="cd00071">
    <property type="entry name" value="GMPK"/>
    <property type="match status" value="1"/>
</dbReference>
<gene>
    <name evidence="13" type="primary">gmk</name>
    <name evidence="15" type="ORF">A2V91_03950</name>
</gene>
<dbReference type="SUPFAM" id="SSF52540">
    <property type="entry name" value="P-loop containing nucleoside triphosphate hydrolases"/>
    <property type="match status" value="1"/>
</dbReference>
<keyword evidence="6 13" id="KW-0963">Cytoplasm</keyword>
<keyword evidence="10 13" id="KW-0067">ATP-binding</keyword>
<dbReference type="InterPro" id="IPR020590">
    <property type="entry name" value="Guanylate_kinase_CS"/>
</dbReference>
<accession>A0A1F6T478</accession>
<keyword evidence="9 13" id="KW-0418">Kinase</keyword>